<gene>
    <name evidence="1" type="ORF">METZ01_LOCUS215672</name>
</gene>
<proteinExistence type="predicted"/>
<protein>
    <submittedName>
        <fullName evidence="1">Uncharacterized protein</fullName>
    </submittedName>
</protein>
<dbReference type="AlphaFoldDB" id="A0A382FI91"/>
<organism evidence="1">
    <name type="scientific">marine metagenome</name>
    <dbReference type="NCBI Taxonomy" id="408172"/>
    <lineage>
        <taxon>unclassified sequences</taxon>
        <taxon>metagenomes</taxon>
        <taxon>ecological metagenomes</taxon>
    </lineage>
</organism>
<feature type="non-terminal residue" evidence="1">
    <location>
        <position position="1"/>
    </location>
</feature>
<accession>A0A382FI91</accession>
<sequence>LDQCHTRFPTELASYHSPKINPAIYQRINWKKSAD</sequence>
<reference evidence="1" key="1">
    <citation type="submission" date="2018-05" db="EMBL/GenBank/DDBJ databases">
        <authorList>
            <person name="Lanie J.A."/>
            <person name="Ng W.-L."/>
            <person name="Kazmierczak K.M."/>
            <person name="Andrzejewski T.M."/>
            <person name="Davidsen T.M."/>
            <person name="Wayne K.J."/>
            <person name="Tettelin H."/>
            <person name="Glass J.I."/>
            <person name="Rusch D."/>
            <person name="Podicherti R."/>
            <person name="Tsui H.-C.T."/>
            <person name="Winkler M.E."/>
        </authorList>
    </citation>
    <scope>NUCLEOTIDE SEQUENCE</scope>
</reference>
<dbReference type="EMBL" id="UINC01050171">
    <property type="protein sequence ID" value="SVB62818.1"/>
    <property type="molecule type" value="Genomic_DNA"/>
</dbReference>
<name>A0A382FI91_9ZZZZ</name>
<evidence type="ECO:0000313" key="1">
    <source>
        <dbReference type="EMBL" id="SVB62818.1"/>
    </source>
</evidence>